<gene>
    <name evidence="1" type="ORF">QP029_03240</name>
</gene>
<protein>
    <recommendedName>
        <fullName evidence="3">Protein-tyrosine-phosphatase</fullName>
    </recommendedName>
</protein>
<reference evidence="1 2" key="1">
    <citation type="submission" date="2023-05" db="EMBL/GenBank/DDBJ databases">
        <title>Corynebacterium suedekumii sp. nov. and Corynebacterium breve sp. nov. isolated from raw cow's milk.</title>
        <authorList>
            <person name="Baer M.K."/>
            <person name="Mehl L."/>
            <person name="Hellmuth R."/>
            <person name="Marke G."/>
            <person name="Lipski A."/>
        </authorList>
    </citation>
    <scope>NUCLEOTIDE SEQUENCE [LARGE SCALE GENOMIC DNA]</scope>
    <source>
        <strain evidence="1 2">LM112</strain>
    </source>
</reference>
<dbReference type="InterPro" id="IPR036196">
    <property type="entry name" value="Ptyr_pPase_sf"/>
</dbReference>
<dbReference type="SUPFAM" id="SSF52788">
    <property type="entry name" value="Phosphotyrosine protein phosphatases I"/>
    <property type="match status" value="1"/>
</dbReference>
<accession>A0ABY8VP40</accession>
<evidence type="ECO:0000313" key="1">
    <source>
        <dbReference type="EMBL" id="WIM70852.1"/>
    </source>
</evidence>
<dbReference type="Gene3D" id="1.10.8.1060">
    <property type="entry name" value="Corynebacterium glutamicum thioredoxin-dependent arsenate reductase, N-terminal domain"/>
    <property type="match status" value="1"/>
</dbReference>
<proteinExistence type="predicted"/>
<dbReference type="Gene3D" id="3.40.50.2300">
    <property type="match status" value="1"/>
</dbReference>
<sequence length="212" mass="23574">MIDTTFSLVRRDLYGRYGHTCASQVIDTILDEVIAEHEATATVTDFLPVLVAREASERIEHYLWTHGDVGTPRKRILFAHRGDAAVAVLAAGLARRLSDNAVVATVADTHPENRENSLIEWIIDERGLDHASTVTRRQDRTLDAPDVVVYLGMDEEADLPGRRYVHWHVASTEGMDIETGRRLADELEGAVGRLLADLDVRVVSRDAERLAA</sequence>
<evidence type="ECO:0000313" key="2">
    <source>
        <dbReference type="Proteomes" id="UP001238805"/>
    </source>
</evidence>
<evidence type="ECO:0008006" key="3">
    <source>
        <dbReference type="Google" id="ProtNLM"/>
    </source>
</evidence>
<dbReference type="NCBIfam" id="NF046112">
    <property type="entry name" value="MSMEG_6209_Nter"/>
    <property type="match status" value="1"/>
</dbReference>
<dbReference type="EMBL" id="CP126970">
    <property type="protein sequence ID" value="WIM70852.1"/>
    <property type="molecule type" value="Genomic_DNA"/>
</dbReference>
<dbReference type="RefSeq" id="WP_284875432.1">
    <property type="nucleotide sequence ID" value="NZ_CP126970.1"/>
</dbReference>
<organism evidence="1 2">
    <name type="scientific">Corynebacterium suedekumii</name>
    <dbReference type="NCBI Taxonomy" id="3049801"/>
    <lineage>
        <taxon>Bacteria</taxon>
        <taxon>Bacillati</taxon>
        <taxon>Actinomycetota</taxon>
        <taxon>Actinomycetes</taxon>
        <taxon>Mycobacteriales</taxon>
        <taxon>Corynebacteriaceae</taxon>
        <taxon>Corynebacterium</taxon>
    </lineage>
</organism>
<keyword evidence="2" id="KW-1185">Reference proteome</keyword>
<name>A0ABY8VP40_9CORY</name>
<dbReference type="Proteomes" id="UP001238805">
    <property type="component" value="Chromosome"/>
</dbReference>